<dbReference type="EMBL" id="BGPR01000106">
    <property type="protein sequence ID" value="GBL94891.1"/>
    <property type="molecule type" value="Genomic_DNA"/>
</dbReference>
<evidence type="ECO:0000256" key="6">
    <source>
        <dbReference type="ARBA" id="ARBA00022676"/>
    </source>
</evidence>
<evidence type="ECO:0000256" key="1">
    <source>
        <dbReference type="ARBA" id="ARBA00001936"/>
    </source>
</evidence>
<evidence type="ECO:0000256" key="8">
    <source>
        <dbReference type="ARBA" id="ARBA00022692"/>
    </source>
</evidence>
<reference evidence="16 17" key="1">
    <citation type="journal article" date="2019" name="Sci. Rep.">
        <title>Orb-weaving spider Araneus ventricosus genome elucidates the spidroin gene catalogue.</title>
        <authorList>
            <person name="Kono N."/>
            <person name="Nakamura H."/>
            <person name="Ohtoshi R."/>
            <person name="Moran D.A.P."/>
            <person name="Shinohara A."/>
            <person name="Yoshida Y."/>
            <person name="Fujiwara M."/>
            <person name="Mori M."/>
            <person name="Tomita M."/>
            <person name="Arakawa K."/>
        </authorList>
    </citation>
    <scope>NUCLEOTIDE SEQUENCE [LARGE SCALE GENOMIC DNA]</scope>
</reference>
<evidence type="ECO:0000256" key="7">
    <source>
        <dbReference type="ARBA" id="ARBA00022679"/>
    </source>
</evidence>
<evidence type="ECO:0000256" key="15">
    <source>
        <dbReference type="RuleBase" id="RU363063"/>
    </source>
</evidence>
<evidence type="ECO:0000256" key="13">
    <source>
        <dbReference type="ARBA" id="ARBA00023180"/>
    </source>
</evidence>
<dbReference type="GO" id="GO:0006024">
    <property type="term" value="P:glycosaminoglycan biosynthetic process"/>
    <property type="evidence" value="ECO:0007669"/>
    <property type="project" value="UniProtKB-ARBA"/>
</dbReference>
<dbReference type="EC" id="2.4.1.-" evidence="15"/>
<keyword evidence="12 15" id="KW-0472">Membrane</keyword>
<feature type="transmembrane region" description="Helical" evidence="15">
    <location>
        <begin position="20"/>
        <end position="43"/>
    </location>
</feature>
<dbReference type="OrthoDB" id="1158011at2759"/>
<evidence type="ECO:0000256" key="9">
    <source>
        <dbReference type="ARBA" id="ARBA00022968"/>
    </source>
</evidence>
<evidence type="ECO:0000256" key="5">
    <source>
        <dbReference type="ARBA" id="ARBA00008661"/>
    </source>
</evidence>
<dbReference type="Gene3D" id="3.90.550.50">
    <property type="match status" value="1"/>
</dbReference>
<evidence type="ECO:0000256" key="10">
    <source>
        <dbReference type="ARBA" id="ARBA00022989"/>
    </source>
</evidence>
<sequence>MYVNRILINFILFCYRRRRIPISILNCCVCGVLFIIGYFIGAFQNSDSCNQNSSLVKPSLTNDDAQSIIEKHAAFLIAVIFSAPTNFERRQIIRKTWLTSKGSLSIKHFFAVGSASLDSHQKNILQKEHTEHEDLLILDTVSDSYSKLSGKLREILRWLDKYVDFTFLLKVDDDSFVRLDVLYSELTKQPHEKLYWGFFDGDARVKMKGKWKEQNWFLSDRYLPYALGGGYIITADLVHNVVLNSNYLTLYQNEDVALGIWLAPFDIKRLHDPRFDTEYMSRGCFNAYLVTHKQSTSMMITKYENIKRTGNLCSSEYRDRNSYQYNWNVPPSLCCIRNNSHIP</sequence>
<evidence type="ECO:0000256" key="14">
    <source>
        <dbReference type="ARBA" id="ARBA00023211"/>
    </source>
</evidence>
<evidence type="ECO:0000256" key="11">
    <source>
        <dbReference type="ARBA" id="ARBA00023034"/>
    </source>
</evidence>
<organism evidence="16 17">
    <name type="scientific">Araneus ventricosus</name>
    <name type="common">Orbweaver spider</name>
    <name type="synonym">Epeira ventricosa</name>
    <dbReference type="NCBI Taxonomy" id="182803"/>
    <lineage>
        <taxon>Eukaryota</taxon>
        <taxon>Metazoa</taxon>
        <taxon>Ecdysozoa</taxon>
        <taxon>Arthropoda</taxon>
        <taxon>Chelicerata</taxon>
        <taxon>Arachnida</taxon>
        <taxon>Araneae</taxon>
        <taxon>Araneomorphae</taxon>
        <taxon>Entelegynae</taxon>
        <taxon>Araneoidea</taxon>
        <taxon>Araneidae</taxon>
        <taxon>Araneus</taxon>
    </lineage>
</organism>
<comment type="cofactor">
    <cofactor evidence="1">
        <name>Mn(2+)</name>
        <dbReference type="ChEBI" id="CHEBI:29035"/>
    </cofactor>
</comment>
<comment type="caution">
    <text evidence="16">The sequence shown here is derived from an EMBL/GenBank/DDBJ whole genome shotgun (WGS) entry which is preliminary data.</text>
</comment>
<dbReference type="AlphaFoldDB" id="A0A4Y2BRP9"/>
<comment type="subcellular location">
    <subcellularLocation>
        <location evidence="2 15">Golgi apparatus membrane</location>
        <topology evidence="2 15">Single-pass type II membrane protein</topology>
    </subcellularLocation>
</comment>
<evidence type="ECO:0000256" key="4">
    <source>
        <dbReference type="ARBA" id="ARBA00005093"/>
    </source>
</evidence>
<dbReference type="GO" id="GO:0047220">
    <property type="term" value="F:galactosylxylosylprotein 3-beta-galactosyltransferase activity"/>
    <property type="evidence" value="ECO:0007669"/>
    <property type="project" value="TreeGrafter"/>
</dbReference>
<evidence type="ECO:0000256" key="2">
    <source>
        <dbReference type="ARBA" id="ARBA00004323"/>
    </source>
</evidence>
<comment type="pathway">
    <text evidence="4">Glycan metabolism; heparan sulfate biosynthesis.</text>
</comment>
<keyword evidence="14" id="KW-0464">Manganese</keyword>
<keyword evidence="11 15" id="KW-0333">Golgi apparatus</keyword>
<dbReference type="Proteomes" id="UP000499080">
    <property type="component" value="Unassembled WGS sequence"/>
</dbReference>
<keyword evidence="9 15" id="KW-0735">Signal-anchor</keyword>
<comment type="pathway">
    <text evidence="3">Glycan metabolism; chondroitin sulfate biosynthesis.</text>
</comment>
<keyword evidence="13" id="KW-0325">Glycoprotein</keyword>
<dbReference type="GO" id="GO:0000139">
    <property type="term" value="C:Golgi membrane"/>
    <property type="evidence" value="ECO:0007669"/>
    <property type="project" value="UniProtKB-SubCell"/>
</dbReference>
<accession>A0A4Y2BRP9</accession>
<dbReference type="FunFam" id="3.90.550.50:FF:000018">
    <property type="entry name" value="Hexosyltransferase"/>
    <property type="match status" value="1"/>
</dbReference>
<evidence type="ECO:0000256" key="12">
    <source>
        <dbReference type="ARBA" id="ARBA00023136"/>
    </source>
</evidence>
<name>A0A4Y2BRP9_ARAVE</name>
<keyword evidence="6 15" id="KW-0328">Glycosyltransferase</keyword>
<dbReference type="PANTHER" id="PTHR11214:SF3">
    <property type="entry name" value="BETA-1,3-GALACTOSYLTRANSFERASE 6"/>
    <property type="match status" value="1"/>
</dbReference>
<dbReference type="PANTHER" id="PTHR11214">
    <property type="entry name" value="BETA-1,3-N-ACETYLGLUCOSAMINYLTRANSFERASE"/>
    <property type="match status" value="1"/>
</dbReference>
<dbReference type="Pfam" id="PF01762">
    <property type="entry name" value="Galactosyl_T"/>
    <property type="match status" value="1"/>
</dbReference>
<dbReference type="InterPro" id="IPR002659">
    <property type="entry name" value="Glyco_trans_31"/>
</dbReference>
<comment type="similarity">
    <text evidence="5 15">Belongs to the glycosyltransferase 31 family.</text>
</comment>
<evidence type="ECO:0000313" key="16">
    <source>
        <dbReference type="EMBL" id="GBL94891.1"/>
    </source>
</evidence>
<dbReference type="GO" id="GO:0006493">
    <property type="term" value="P:protein O-linked glycosylation"/>
    <property type="evidence" value="ECO:0007669"/>
    <property type="project" value="TreeGrafter"/>
</dbReference>
<gene>
    <name evidence="16" type="primary">B3GALT6</name>
    <name evidence="16" type="ORF">AVEN_197558_1</name>
</gene>
<keyword evidence="7 16" id="KW-0808">Transferase</keyword>
<protein>
    <recommendedName>
        <fullName evidence="15">Hexosyltransferase</fullName>
        <ecNumber evidence="15">2.4.1.-</ecNumber>
    </recommendedName>
</protein>
<keyword evidence="17" id="KW-1185">Reference proteome</keyword>
<evidence type="ECO:0000256" key="3">
    <source>
        <dbReference type="ARBA" id="ARBA00004840"/>
    </source>
</evidence>
<keyword evidence="8 15" id="KW-0812">Transmembrane</keyword>
<proteinExistence type="inferred from homology"/>
<evidence type="ECO:0000313" key="17">
    <source>
        <dbReference type="Proteomes" id="UP000499080"/>
    </source>
</evidence>
<keyword evidence="10 15" id="KW-1133">Transmembrane helix</keyword>